<dbReference type="GO" id="GO:0035556">
    <property type="term" value="P:intracellular signal transduction"/>
    <property type="evidence" value="ECO:0007669"/>
    <property type="project" value="TreeGrafter"/>
</dbReference>
<evidence type="ECO:0000313" key="10">
    <source>
        <dbReference type="EMBL" id="TPX59805.1"/>
    </source>
</evidence>
<dbReference type="PANTHER" id="PTHR24346:SF82">
    <property type="entry name" value="KP78A-RELATED"/>
    <property type="match status" value="1"/>
</dbReference>
<evidence type="ECO:0000256" key="6">
    <source>
        <dbReference type="ARBA" id="ARBA00022840"/>
    </source>
</evidence>
<dbReference type="GO" id="GO:0004674">
    <property type="term" value="F:protein serine/threonine kinase activity"/>
    <property type="evidence" value="ECO:0007669"/>
    <property type="project" value="UniProtKB-KW"/>
</dbReference>
<dbReference type="AlphaFoldDB" id="A0A507E931"/>
<dbReference type="SMART" id="SM00220">
    <property type="entry name" value="S_TKc"/>
    <property type="match status" value="1"/>
</dbReference>
<dbReference type="GO" id="GO:0005737">
    <property type="term" value="C:cytoplasm"/>
    <property type="evidence" value="ECO:0007669"/>
    <property type="project" value="TreeGrafter"/>
</dbReference>
<dbReference type="PANTHER" id="PTHR24346">
    <property type="entry name" value="MAP/MICROTUBULE AFFINITY-REGULATING KINASE"/>
    <property type="match status" value="1"/>
</dbReference>
<proteinExistence type="inferred from homology"/>
<comment type="caution">
    <text evidence="10">The sequence shown here is derived from an EMBL/GenBank/DDBJ whole genome shotgun (WGS) entry which is preliminary data.</text>
</comment>
<dbReference type="Proteomes" id="UP000318582">
    <property type="component" value="Unassembled WGS sequence"/>
</dbReference>
<dbReference type="Gene3D" id="1.10.510.10">
    <property type="entry name" value="Transferase(Phosphotransferase) domain 1"/>
    <property type="match status" value="1"/>
</dbReference>
<evidence type="ECO:0000256" key="4">
    <source>
        <dbReference type="ARBA" id="ARBA00022741"/>
    </source>
</evidence>
<feature type="region of interest" description="Disordered" evidence="8">
    <location>
        <begin position="192"/>
        <end position="213"/>
    </location>
</feature>
<feature type="compositionally biased region" description="Polar residues" evidence="8">
    <location>
        <begin position="201"/>
        <end position="213"/>
    </location>
</feature>
<evidence type="ECO:0000256" key="8">
    <source>
        <dbReference type="SAM" id="MobiDB-lite"/>
    </source>
</evidence>
<dbReference type="STRING" id="109895.A0A507E931"/>
<dbReference type="PROSITE" id="PS00108">
    <property type="entry name" value="PROTEIN_KINASE_ST"/>
    <property type="match status" value="1"/>
</dbReference>
<comment type="similarity">
    <text evidence="1">Belongs to the protein kinase superfamily. CAMK Ser/Thr protein kinase family. NIM1 subfamily.</text>
</comment>
<dbReference type="SUPFAM" id="SSF56112">
    <property type="entry name" value="Protein kinase-like (PK-like)"/>
    <property type="match status" value="1"/>
</dbReference>
<feature type="domain" description="Protein kinase" evidence="9">
    <location>
        <begin position="224"/>
        <end position="485"/>
    </location>
</feature>
<evidence type="ECO:0000259" key="9">
    <source>
        <dbReference type="PROSITE" id="PS50011"/>
    </source>
</evidence>
<evidence type="ECO:0000256" key="2">
    <source>
        <dbReference type="ARBA" id="ARBA00022527"/>
    </source>
</evidence>
<evidence type="ECO:0000256" key="3">
    <source>
        <dbReference type="ARBA" id="ARBA00022679"/>
    </source>
</evidence>
<dbReference type="Pfam" id="PF00069">
    <property type="entry name" value="Pkinase"/>
    <property type="match status" value="1"/>
</dbReference>
<keyword evidence="11" id="KW-1185">Reference proteome</keyword>
<evidence type="ECO:0000256" key="5">
    <source>
        <dbReference type="ARBA" id="ARBA00022777"/>
    </source>
</evidence>
<reference evidence="10 11" key="1">
    <citation type="journal article" date="2019" name="Sci. Rep.">
        <title>Comparative genomics of chytrid fungi reveal insights into the obligate biotrophic and pathogenic lifestyle of Synchytrium endobioticum.</title>
        <authorList>
            <person name="van de Vossenberg B.T.L.H."/>
            <person name="Warris S."/>
            <person name="Nguyen H.D.T."/>
            <person name="van Gent-Pelzer M.P.E."/>
            <person name="Joly D.L."/>
            <person name="van de Geest H.C."/>
            <person name="Bonants P.J.M."/>
            <person name="Smith D.S."/>
            <person name="Levesque C.A."/>
            <person name="van der Lee T.A.J."/>
        </authorList>
    </citation>
    <scope>NUCLEOTIDE SEQUENCE [LARGE SCALE GENOMIC DNA]</scope>
    <source>
        <strain evidence="10 11">CBS 809.83</strain>
    </source>
</reference>
<organism evidence="10 11">
    <name type="scientific">Powellomyces hirtus</name>
    <dbReference type="NCBI Taxonomy" id="109895"/>
    <lineage>
        <taxon>Eukaryota</taxon>
        <taxon>Fungi</taxon>
        <taxon>Fungi incertae sedis</taxon>
        <taxon>Chytridiomycota</taxon>
        <taxon>Chytridiomycota incertae sedis</taxon>
        <taxon>Chytridiomycetes</taxon>
        <taxon>Spizellomycetales</taxon>
        <taxon>Powellomycetaceae</taxon>
        <taxon>Powellomyces</taxon>
    </lineage>
</organism>
<feature type="region of interest" description="Disordered" evidence="8">
    <location>
        <begin position="78"/>
        <end position="107"/>
    </location>
</feature>
<dbReference type="GO" id="GO:0005524">
    <property type="term" value="F:ATP binding"/>
    <property type="evidence" value="ECO:0007669"/>
    <property type="project" value="UniProtKB-UniRule"/>
</dbReference>
<evidence type="ECO:0000256" key="7">
    <source>
        <dbReference type="PROSITE-ProRule" id="PRU10141"/>
    </source>
</evidence>
<dbReference type="PROSITE" id="PS50011">
    <property type="entry name" value="PROTEIN_KINASE_DOM"/>
    <property type="match status" value="1"/>
</dbReference>
<dbReference type="InterPro" id="IPR008271">
    <property type="entry name" value="Ser/Thr_kinase_AS"/>
</dbReference>
<dbReference type="InterPro" id="IPR017441">
    <property type="entry name" value="Protein_kinase_ATP_BS"/>
</dbReference>
<dbReference type="EMBL" id="QEAQ01000021">
    <property type="protein sequence ID" value="TPX59805.1"/>
    <property type="molecule type" value="Genomic_DNA"/>
</dbReference>
<feature type="binding site" evidence="7">
    <location>
        <position position="253"/>
    </location>
    <ligand>
        <name>ATP</name>
        <dbReference type="ChEBI" id="CHEBI:30616"/>
    </ligand>
</feature>
<dbReference type="InterPro" id="IPR011009">
    <property type="entry name" value="Kinase-like_dom_sf"/>
</dbReference>
<keyword evidence="4 7" id="KW-0547">Nucleotide-binding</keyword>
<name>A0A507E931_9FUNG</name>
<protein>
    <recommendedName>
        <fullName evidence="9">Protein kinase domain-containing protein</fullName>
    </recommendedName>
</protein>
<keyword evidence="6 7" id="KW-0067">ATP-binding</keyword>
<sequence length="510" mass="55056">MAAASTLLSAPAPNGAVMSPAVAAAANGNVAAPAAERAAAAAHVVQAIVNGNSAVGDSRLLIPATVAATSGKHLLLRPVDMDRGSSTSSCDSDGRSSPSIENGRKPVHFGELLGPLRKFLNKQHSSANGSHSRGASDPVSAAAQTAGASPKLPRASVGLAVNMPIPELDQGTPPPPACDTQVQGEPSVTAAAAAAPRPSIPTRSLTTPVGPDGTTTCSLREKYGKPCQLLGKGANGNCWLVRRHSDHKVFAVKEFRRKKETESQREYMKKLTNEYCIGTLLHHPNVVETLDIIFEKGHCYEVMELCEGGDLFEAIASHSMTEDESNCIFAQLIHGVSYLHSTGVCHRDLKPENCLFDANNHLKIIDFGSADVVKSPFETQCRKSSGRCGSGPYMAPEEFTQSSYDGRKVDVWACAIIYLAMMFQRFPWHSAMQSDSNYVQYVQSGCKTKFFDRLPEGPRRVLKHMLEPDPEKRFTIEQCLDDAWVKSILVCDECATRHNHGRCKKSTTKK</sequence>
<dbReference type="PROSITE" id="PS00107">
    <property type="entry name" value="PROTEIN_KINASE_ATP"/>
    <property type="match status" value="1"/>
</dbReference>
<feature type="compositionally biased region" description="Polar residues" evidence="8">
    <location>
        <begin position="123"/>
        <end position="133"/>
    </location>
</feature>
<dbReference type="InterPro" id="IPR000719">
    <property type="entry name" value="Prot_kinase_dom"/>
</dbReference>
<keyword evidence="3" id="KW-0808">Transferase</keyword>
<evidence type="ECO:0000313" key="11">
    <source>
        <dbReference type="Proteomes" id="UP000318582"/>
    </source>
</evidence>
<keyword evidence="5" id="KW-0418">Kinase</keyword>
<accession>A0A507E931</accession>
<feature type="compositionally biased region" description="Low complexity" evidence="8">
    <location>
        <begin position="84"/>
        <end position="99"/>
    </location>
</feature>
<keyword evidence="2" id="KW-0723">Serine/threonine-protein kinase</keyword>
<evidence type="ECO:0000256" key="1">
    <source>
        <dbReference type="ARBA" id="ARBA00010791"/>
    </source>
</evidence>
<feature type="region of interest" description="Disordered" evidence="8">
    <location>
        <begin position="123"/>
        <end position="154"/>
    </location>
</feature>
<dbReference type="CDD" id="cd13994">
    <property type="entry name" value="STKc_HAL4_like"/>
    <property type="match status" value="1"/>
</dbReference>
<gene>
    <name evidence="10" type="ORF">PhCBS80983_g02177</name>
</gene>